<keyword evidence="4" id="KW-1185">Reference proteome</keyword>
<feature type="compositionally biased region" description="Basic and acidic residues" evidence="2">
    <location>
        <begin position="220"/>
        <end position="232"/>
    </location>
</feature>
<organism evidence="3 4">
    <name type="scientific">Serendipita vermifera MAFF 305830</name>
    <dbReference type="NCBI Taxonomy" id="933852"/>
    <lineage>
        <taxon>Eukaryota</taxon>
        <taxon>Fungi</taxon>
        <taxon>Dikarya</taxon>
        <taxon>Basidiomycota</taxon>
        <taxon>Agaricomycotina</taxon>
        <taxon>Agaricomycetes</taxon>
        <taxon>Sebacinales</taxon>
        <taxon>Serendipitaceae</taxon>
        <taxon>Serendipita</taxon>
    </lineage>
</organism>
<evidence type="ECO:0000313" key="3">
    <source>
        <dbReference type="EMBL" id="KIM33920.1"/>
    </source>
</evidence>
<keyword evidence="1" id="KW-0175">Coiled coil</keyword>
<feature type="region of interest" description="Disordered" evidence="2">
    <location>
        <begin position="31"/>
        <end position="52"/>
    </location>
</feature>
<feature type="compositionally biased region" description="Basic residues" evidence="2">
    <location>
        <begin position="1152"/>
        <end position="1166"/>
    </location>
</feature>
<evidence type="ECO:0000256" key="2">
    <source>
        <dbReference type="SAM" id="MobiDB-lite"/>
    </source>
</evidence>
<gene>
    <name evidence="3" type="ORF">M408DRAFT_87697</name>
</gene>
<accession>A0A0C3BAS9</accession>
<reference evidence="3 4" key="1">
    <citation type="submission" date="2014-04" db="EMBL/GenBank/DDBJ databases">
        <authorList>
            <consortium name="DOE Joint Genome Institute"/>
            <person name="Kuo A."/>
            <person name="Zuccaro A."/>
            <person name="Kohler A."/>
            <person name="Nagy L.G."/>
            <person name="Floudas D."/>
            <person name="Copeland A."/>
            <person name="Barry K.W."/>
            <person name="Cichocki N."/>
            <person name="Veneault-Fourrey C."/>
            <person name="LaButti K."/>
            <person name="Lindquist E.A."/>
            <person name="Lipzen A."/>
            <person name="Lundell T."/>
            <person name="Morin E."/>
            <person name="Murat C."/>
            <person name="Sun H."/>
            <person name="Tunlid A."/>
            <person name="Henrissat B."/>
            <person name="Grigoriev I.V."/>
            <person name="Hibbett D.S."/>
            <person name="Martin F."/>
            <person name="Nordberg H.P."/>
            <person name="Cantor M.N."/>
            <person name="Hua S.X."/>
        </authorList>
    </citation>
    <scope>NUCLEOTIDE SEQUENCE [LARGE SCALE GENOMIC DNA]</scope>
    <source>
        <strain evidence="3 4">MAFF 305830</strain>
    </source>
</reference>
<feature type="region of interest" description="Disordered" evidence="2">
    <location>
        <begin position="94"/>
        <end position="131"/>
    </location>
</feature>
<protein>
    <submittedName>
        <fullName evidence="3">Uncharacterized protein</fullName>
    </submittedName>
</protein>
<dbReference type="OrthoDB" id="2507336at2759"/>
<dbReference type="Proteomes" id="UP000054097">
    <property type="component" value="Unassembled WGS sequence"/>
</dbReference>
<feature type="compositionally biased region" description="Polar residues" evidence="2">
    <location>
        <begin position="1141"/>
        <end position="1151"/>
    </location>
</feature>
<dbReference type="HOGENOM" id="CLU_274655_0_0_1"/>
<feature type="region of interest" description="Disordered" evidence="2">
    <location>
        <begin position="512"/>
        <end position="645"/>
    </location>
</feature>
<feature type="compositionally biased region" description="Basic and acidic residues" evidence="2">
    <location>
        <begin position="109"/>
        <end position="131"/>
    </location>
</feature>
<dbReference type="EMBL" id="KN824277">
    <property type="protein sequence ID" value="KIM33920.1"/>
    <property type="molecule type" value="Genomic_DNA"/>
</dbReference>
<feature type="compositionally biased region" description="Polar residues" evidence="2">
    <location>
        <begin position="572"/>
        <end position="591"/>
    </location>
</feature>
<sequence length="1166" mass="128858">MVLAISIAMPVVPAPWHPALSTVSNRLGSQQSICEDDSGSTIIPPTPPNNRRPPVTVPLHFPDQPPFSAIPGPLRHHDEDGADVKEDMVLQHHSEAPPFSVHRPSGTRLDPRSRSRDFRTPKSMHQMECKHPRPSIKILWDTAVINPRTRSTAIEGEDRKENEPTFHDEFESISRSRIVKSLTPESSEIIVNLPGPSLQATVPKRHRSPDRLPNSTNTHVRSDFRHSPHERRSKEMIHDHFTSHHAREDGPNTSNIYFPSIQVNEFSKIHGPVVPKASAHLPSRRRGSKSPYLPLSSSQRRRQRSGDILPPTVIIPQSTSRHEVTGGPIQSRESSVDKRARSGKKGNGPNNFKRNANIPNHVISPVRGLDPALPHAHIVSPIPLRIKTVPSIVTGPIDLQESFAQTEPSRLHPTILPSNHIHPVHSSSGQQTQPLATIIFHRGNRVELEGQAAPTVVFQDIVTVLGTNEVISRASPTILPNYNSRSASQSFETGLHVAPHEHAQDQENLLTHTTLSTPANTRSHTTILRGARKRDVQGDKALGSSTNKPRTKSSRRMPEDMSEGSLGAAVSLYSQNQVGGSDGRVTSTTRPRPSGSKKQGGDNRKRVNDTLSIISERSEPQIASPSPKVIEQGGENEKGNDYDLDGSEQVRDVTFDARQAERQRTLEEEIYKERQTNERLLLALKGSIGKDSAQNPKATSPMDRHKQYTPQMVVDSVSPSSKMAQNGHLPTVHLKSRPLPQPLITRTSRHGTATVDANIPASLLEVENREDRRSSSGHLPHPNGNLPSPGAASQSMGTRTSTLIQPLYDNQMGLVKSVSYAQELAEERAKAHRLQEEIEATRAAIQAIKDERVGRDKKLHADVLDSISVTRHDVRGQIRSLTDQVVQTKKEQRYRKERSPDEVTFDTIDGELRGLVDRLIEGQAAERRLRLEDRAGAAAQTALEMEIEHLRQQNAAQKILIEDMLGRATRENQQQREILFNVFKQASEEQVKVNVDERLHEFTDVMTHEVCILLSEVGNLREQRRNLQHEIGCLLCFRSKMEAGGEFDASWDPMHGPKCTHFPVLDTDANVRPGGGGPPFAGTTPSVKTKLPRGPVTPAPGLGKRGGPSMHTAVASPSPAYGAPRKKLRGERAPGLPVGSDMNQANTTQRPPHSRTSRKARGKHPD</sequence>
<feature type="compositionally biased region" description="Polar residues" evidence="2">
    <location>
        <begin position="348"/>
        <end position="358"/>
    </location>
</feature>
<feature type="compositionally biased region" description="Polar residues" evidence="2">
    <location>
        <begin position="31"/>
        <end position="43"/>
    </location>
</feature>
<feature type="region of interest" description="Disordered" evidence="2">
    <location>
        <begin position="276"/>
        <end position="358"/>
    </location>
</feature>
<evidence type="ECO:0000256" key="1">
    <source>
        <dbReference type="SAM" id="Coils"/>
    </source>
</evidence>
<evidence type="ECO:0000313" key="4">
    <source>
        <dbReference type="Proteomes" id="UP000054097"/>
    </source>
</evidence>
<feature type="region of interest" description="Disordered" evidence="2">
    <location>
        <begin position="715"/>
        <end position="798"/>
    </location>
</feature>
<proteinExistence type="predicted"/>
<reference evidence="4" key="2">
    <citation type="submission" date="2015-01" db="EMBL/GenBank/DDBJ databases">
        <title>Evolutionary Origins and Diversification of the Mycorrhizal Mutualists.</title>
        <authorList>
            <consortium name="DOE Joint Genome Institute"/>
            <consortium name="Mycorrhizal Genomics Consortium"/>
            <person name="Kohler A."/>
            <person name="Kuo A."/>
            <person name="Nagy L.G."/>
            <person name="Floudas D."/>
            <person name="Copeland A."/>
            <person name="Barry K.W."/>
            <person name="Cichocki N."/>
            <person name="Veneault-Fourrey C."/>
            <person name="LaButti K."/>
            <person name="Lindquist E.A."/>
            <person name="Lipzen A."/>
            <person name="Lundell T."/>
            <person name="Morin E."/>
            <person name="Murat C."/>
            <person name="Riley R."/>
            <person name="Ohm R."/>
            <person name="Sun H."/>
            <person name="Tunlid A."/>
            <person name="Henrissat B."/>
            <person name="Grigoriev I.V."/>
            <person name="Hibbett D.S."/>
            <person name="Martin F."/>
        </authorList>
    </citation>
    <scope>NUCLEOTIDE SEQUENCE [LARGE SCALE GENOMIC DNA]</scope>
    <source>
        <strain evidence="4">MAFF 305830</strain>
    </source>
</reference>
<feature type="region of interest" description="Disordered" evidence="2">
    <location>
        <begin position="690"/>
        <end position="709"/>
    </location>
</feature>
<feature type="coiled-coil region" evidence="1">
    <location>
        <begin position="817"/>
        <end position="851"/>
    </location>
</feature>
<dbReference type="AlphaFoldDB" id="A0A0C3BAS9"/>
<feature type="region of interest" description="Disordered" evidence="2">
    <location>
        <begin position="198"/>
        <end position="232"/>
    </location>
</feature>
<feature type="compositionally biased region" description="Basic and acidic residues" evidence="2">
    <location>
        <begin position="599"/>
        <end position="608"/>
    </location>
</feature>
<feature type="compositionally biased region" description="Polar residues" evidence="2">
    <location>
        <begin position="512"/>
        <end position="526"/>
    </location>
</feature>
<dbReference type="STRING" id="933852.A0A0C3BAS9"/>
<name>A0A0C3BAS9_SERVB</name>
<feature type="region of interest" description="Disordered" evidence="2">
    <location>
        <begin position="1072"/>
        <end position="1166"/>
    </location>
</feature>